<name>A0A9P8V7I2_9PEZI</name>
<keyword evidence="1" id="KW-0862">Zinc</keyword>
<evidence type="ECO:0000256" key="1">
    <source>
        <dbReference type="PROSITE-ProRule" id="PRU00723"/>
    </source>
</evidence>
<dbReference type="OrthoDB" id="411372at2759"/>
<organism evidence="4 5">
    <name type="scientific">Plectosphaerella plurivora</name>
    <dbReference type="NCBI Taxonomy" id="936078"/>
    <lineage>
        <taxon>Eukaryota</taxon>
        <taxon>Fungi</taxon>
        <taxon>Dikarya</taxon>
        <taxon>Ascomycota</taxon>
        <taxon>Pezizomycotina</taxon>
        <taxon>Sordariomycetes</taxon>
        <taxon>Hypocreomycetidae</taxon>
        <taxon>Glomerellales</taxon>
        <taxon>Plectosphaerellaceae</taxon>
        <taxon>Plectosphaerella</taxon>
    </lineage>
</organism>
<reference evidence="4" key="1">
    <citation type="journal article" date="2021" name="Nat. Commun.">
        <title>Genetic determinants of endophytism in the Arabidopsis root mycobiome.</title>
        <authorList>
            <person name="Mesny F."/>
            <person name="Miyauchi S."/>
            <person name="Thiergart T."/>
            <person name="Pickel B."/>
            <person name="Atanasova L."/>
            <person name="Karlsson M."/>
            <person name="Huettel B."/>
            <person name="Barry K.W."/>
            <person name="Haridas S."/>
            <person name="Chen C."/>
            <person name="Bauer D."/>
            <person name="Andreopoulos W."/>
            <person name="Pangilinan J."/>
            <person name="LaButti K."/>
            <person name="Riley R."/>
            <person name="Lipzen A."/>
            <person name="Clum A."/>
            <person name="Drula E."/>
            <person name="Henrissat B."/>
            <person name="Kohler A."/>
            <person name="Grigoriev I.V."/>
            <person name="Martin F.M."/>
            <person name="Hacquard S."/>
        </authorList>
    </citation>
    <scope>NUCLEOTIDE SEQUENCE</scope>
    <source>
        <strain evidence="4">MPI-SDFR-AT-0117</strain>
    </source>
</reference>
<sequence>MTNAAFLKPLKTGNQPKKGLQQSSHNPINDTFPSLAMALRPTHYLVRPRLSPQAPAICVPLIPIDLLPELVELAGVPRKLRAAQVVGMHNVGTYERPADFYKVNILSAPAPMTEKTTKAKKNGGGAPLDRDETSTSGRSTSDDETSFGVSTRTDSMSQPSSDTDDNKGLKIKGAAKKKAAKAQKVQVQAQVKNNTKAKAPTPPGPSAAERILASASAASAHHLAPSKKGKVNKQQTQKQAVVEPGPSIIPDLVPNQTSPATTASSMSATPPARKIGYCRQYCLHGSCRYGNKCYNRHEMPTTLEGLQSVGLDEWPQWYSSWMRMVNQNQVSAQMSLSPFAAGQHSPYQARGMGMSPFVGQKGQGQGQLSAAEKKRRDKEQVRRAEERLRELEAEKAEGEKAERVRAAKASKLSAAHAAAAKAALGMEEEDMMLLDM</sequence>
<dbReference type="InterPro" id="IPR000571">
    <property type="entry name" value="Znf_CCCH"/>
</dbReference>
<dbReference type="EMBL" id="JAGSXJ010000018">
    <property type="protein sequence ID" value="KAH6682158.1"/>
    <property type="molecule type" value="Genomic_DNA"/>
</dbReference>
<accession>A0A9P8V7I2</accession>
<evidence type="ECO:0000259" key="3">
    <source>
        <dbReference type="PROSITE" id="PS50103"/>
    </source>
</evidence>
<feature type="compositionally biased region" description="Polar residues" evidence="2">
    <location>
        <begin position="12"/>
        <end position="24"/>
    </location>
</feature>
<feature type="compositionally biased region" description="Basic and acidic residues" evidence="2">
    <location>
        <begin position="371"/>
        <end position="403"/>
    </location>
</feature>
<evidence type="ECO:0000313" key="4">
    <source>
        <dbReference type="EMBL" id="KAH6682158.1"/>
    </source>
</evidence>
<gene>
    <name evidence="4" type="ORF">F5X68DRAFT_192534</name>
</gene>
<feature type="compositionally biased region" description="Low complexity" evidence="2">
    <location>
        <begin position="257"/>
        <end position="269"/>
    </location>
</feature>
<dbReference type="GO" id="GO:0008270">
    <property type="term" value="F:zinc ion binding"/>
    <property type="evidence" value="ECO:0007669"/>
    <property type="project" value="UniProtKB-KW"/>
</dbReference>
<dbReference type="PROSITE" id="PS50103">
    <property type="entry name" value="ZF_C3H1"/>
    <property type="match status" value="1"/>
</dbReference>
<keyword evidence="5" id="KW-1185">Reference proteome</keyword>
<feature type="compositionally biased region" description="Low complexity" evidence="2">
    <location>
        <begin position="206"/>
        <end position="223"/>
    </location>
</feature>
<feature type="zinc finger region" description="C3H1-type" evidence="1">
    <location>
        <begin position="272"/>
        <end position="300"/>
    </location>
</feature>
<feature type="region of interest" description="Disordered" evidence="2">
    <location>
        <begin position="355"/>
        <end position="403"/>
    </location>
</feature>
<keyword evidence="1" id="KW-0479">Metal-binding</keyword>
<dbReference type="AlphaFoldDB" id="A0A9P8V7I2"/>
<evidence type="ECO:0000256" key="2">
    <source>
        <dbReference type="SAM" id="MobiDB-lite"/>
    </source>
</evidence>
<keyword evidence="1" id="KW-0863">Zinc-finger</keyword>
<evidence type="ECO:0000313" key="5">
    <source>
        <dbReference type="Proteomes" id="UP000770015"/>
    </source>
</evidence>
<feature type="region of interest" description="Disordered" evidence="2">
    <location>
        <begin position="114"/>
        <end position="269"/>
    </location>
</feature>
<protein>
    <recommendedName>
        <fullName evidence="3">C3H1-type domain-containing protein</fullName>
    </recommendedName>
</protein>
<feature type="region of interest" description="Disordered" evidence="2">
    <location>
        <begin position="1"/>
        <end position="24"/>
    </location>
</feature>
<dbReference type="Proteomes" id="UP000770015">
    <property type="component" value="Unassembled WGS sequence"/>
</dbReference>
<comment type="caution">
    <text evidence="4">The sequence shown here is derived from an EMBL/GenBank/DDBJ whole genome shotgun (WGS) entry which is preliminary data.</text>
</comment>
<proteinExistence type="predicted"/>
<feature type="domain" description="C3H1-type" evidence="3">
    <location>
        <begin position="272"/>
        <end position="300"/>
    </location>
</feature>
<feature type="compositionally biased region" description="Low complexity" evidence="2">
    <location>
        <begin position="182"/>
        <end position="192"/>
    </location>
</feature>
<feature type="compositionally biased region" description="Basic residues" evidence="2">
    <location>
        <begin position="169"/>
        <end position="181"/>
    </location>
</feature>
<feature type="compositionally biased region" description="Polar residues" evidence="2">
    <location>
        <begin position="147"/>
        <end position="161"/>
    </location>
</feature>